<evidence type="ECO:0000313" key="13">
    <source>
        <dbReference type="Proteomes" id="UP000271241"/>
    </source>
</evidence>
<dbReference type="EMBL" id="KZ993313">
    <property type="protein sequence ID" value="RKP05020.1"/>
    <property type="molecule type" value="Genomic_DNA"/>
</dbReference>
<dbReference type="Pfam" id="PF01105">
    <property type="entry name" value="EMP24_GP25L"/>
    <property type="match status" value="1"/>
</dbReference>
<dbReference type="AlphaFoldDB" id="A0A4P9XIC4"/>
<keyword evidence="13" id="KW-1185">Reference proteome</keyword>
<feature type="chain" id="PRO_5020779337" evidence="10">
    <location>
        <begin position="23"/>
        <end position="217"/>
    </location>
</feature>
<dbReference type="Proteomes" id="UP000271241">
    <property type="component" value="Unassembled WGS sequence"/>
</dbReference>
<evidence type="ECO:0000256" key="7">
    <source>
        <dbReference type="RuleBase" id="RU003827"/>
    </source>
</evidence>
<dbReference type="STRING" id="78915.A0A4P9XIC4"/>
<dbReference type="GO" id="GO:0016020">
    <property type="term" value="C:membrane"/>
    <property type="evidence" value="ECO:0007669"/>
    <property type="project" value="UniProtKB-SubCell"/>
</dbReference>
<evidence type="ECO:0000256" key="5">
    <source>
        <dbReference type="ARBA" id="ARBA00022989"/>
    </source>
</evidence>
<organism evidence="12 13">
    <name type="scientific">Thamnocephalis sphaerospora</name>
    <dbReference type="NCBI Taxonomy" id="78915"/>
    <lineage>
        <taxon>Eukaryota</taxon>
        <taxon>Fungi</taxon>
        <taxon>Fungi incertae sedis</taxon>
        <taxon>Zoopagomycota</taxon>
        <taxon>Zoopagomycotina</taxon>
        <taxon>Zoopagomycetes</taxon>
        <taxon>Zoopagales</taxon>
        <taxon>Sigmoideomycetaceae</taxon>
        <taxon>Thamnocephalis</taxon>
    </lineage>
</organism>
<feature type="transmembrane region" description="Helical" evidence="9">
    <location>
        <begin position="187"/>
        <end position="207"/>
    </location>
</feature>
<evidence type="ECO:0000256" key="2">
    <source>
        <dbReference type="ARBA" id="ARBA00007104"/>
    </source>
</evidence>
<evidence type="ECO:0000256" key="1">
    <source>
        <dbReference type="ARBA" id="ARBA00004479"/>
    </source>
</evidence>
<sequence length="217" mass="25105">MLRRFATLVVVTLVCWAALADALKFKMPAVPYAQNVKKCFLQWVPSNTLVMLNLNASPGAHMRVDVEVFDTSPHRNEYARKKDISEAKIAFTTHEFADISICVMNHLAQGYTPGPEFNRQIDMHLDVGADAVDYETIAKREKLKPMEVELRRLERTLDEVVDELEYLKTREAEMRDTNESTNERVQWFNFISIGALICLGVWQMVYLRQFFQSKKLI</sequence>
<evidence type="ECO:0000256" key="3">
    <source>
        <dbReference type="ARBA" id="ARBA00022692"/>
    </source>
</evidence>
<comment type="subcellular location">
    <subcellularLocation>
        <location evidence="1 7">Membrane</location>
        <topology evidence="1 7">Single-pass type I membrane protein</topology>
    </subcellularLocation>
</comment>
<evidence type="ECO:0000256" key="10">
    <source>
        <dbReference type="SAM" id="SignalP"/>
    </source>
</evidence>
<dbReference type="PROSITE" id="PS50866">
    <property type="entry name" value="GOLD"/>
    <property type="match status" value="1"/>
</dbReference>
<protein>
    <submittedName>
        <fullName evidence="12">Emp24/gp25L/p24 family/GOLD-domain-containing protein</fullName>
    </submittedName>
</protein>
<dbReference type="OrthoDB" id="759142at2759"/>
<dbReference type="InterPro" id="IPR015720">
    <property type="entry name" value="Emp24-like"/>
</dbReference>
<evidence type="ECO:0000256" key="6">
    <source>
        <dbReference type="ARBA" id="ARBA00023136"/>
    </source>
</evidence>
<keyword evidence="5 9" id="KW-1133">Transmembrane helix</keyword>
<keyword evidence="3 7" id="KW-0812">Transmembrane</keyword>
<keyword evidence="4 10" id="KW-0732">Signal</keyword>
<comment type="similarity">
    <text evidence="2 7">Belongs to the EMP24/GP25L family.</text>
</comment>
<name>A0A4P9XIC4_9FUNG</name>
<feature type="coiled-coil region" evidence="8">
    <location>
        <begin position="143"/>
        <end position="170"/>
    </location>
</feature>
<dbReference type="InterPro" id="IPR009038">
    <property type="entry name" value="GOLD_dom"/>
</dbReference>
<dbReference type="PANTHER" id="PTHR22811">
    <property type="entry name" value="TRANSMEMBRANE EMP24 DOMAIN-CONTAINING PROTEIN"/>
    <property type="match status" value="1"/>
</dbReference>
<dbReference type="SMART" id="SM01190">
    <property type="entry name" value="EMP24_GP25L"/>
    <property type="match status" value="1"/>
</dbReference>
<evidence type="ECO:0000256" key="4">
    <source>
        <dbReference type="ARBA" id="ARBA00022729"/>
    </source>
</evidence>
<reference evidence="13" key="1">
    <citation type="journal article" date="2018" name="Nat. Microbiol.">
        <title>Leveraging single-cell genomics to expand the fungal tree of life.</title>
        <authorList>
            <person name="Ahrendt S.R."/>
            <person name="Quandt C.A."/>
            <person name="Ciobanu D."/>
            <person name="Clum A."/>
            <person name="Salamov A."/>
            <person name="Andreopoulos B."/>
            <person name="Cheng J.F."/>
            <person name="Woyke T."/>
            <person name="Pelin A."/>
            <person name="Henrissat B."/>
            <person name="Reynolds N.K."/>
            <person name="Benny G.L."/>
            <person name="Smith M.E."/>
            <person name="James T.Y."/>
            <person name="Grigoriev I.V."/>
        </authorList>
    </citation>
    <scope>NUCLEOTIDE SEQUENCE [LARGE SCALE GENOMIC DNA]</scope>
    <source>
        <strain evidence="13">RSA 1356</strain>
    </source>
</reference>
<keyword evidence="6 9" id="KW-0472">Membrane</keyword>
<evidence type="ECO:0000256" key="9">
    <source>
        <dbReference type="SAM" id="Phobius"/>
    </source>
</evidence>
<evidence type="ECO:0000259" key="11">
    <source>
        <dbReference type="PROSITE" id="PS50866"/>
    </source>
</evidence>
<feature type="domain" description="GOLD" evidence="11">
    <location>
        <begin position="37"/>
        <end position="127"/>
    </location>
</feature>
<gene>
    <name evidence="12" type="ORF">THASP1DRAFT_20382</name>
</gene>
<evidence type="ECO:0000256" key="8">
    <source>
        <dbReference type="SAM" id="Coils"/>
    </source>
</evidence>
<evidence type="ECO:0000313" key="12">
    <source>
        <dbReference type="EMBL" id="RKP05020.1"/>
    </source>
</evidence>
<keyword evidence="8" id="KW-0175">Coiled coil</keyword>
<proteinExistence type="inferred from homology"/>
<feature type="signal peptide" evidence="10">
    <location>
        <begin position="1"/>
        <end position="22"/>
    </location>
</feature>
<accession>A0A4P9XIC4</accession>